<dbReference type="InterPro" id="IPR016024">
    <property type="entry name" value="ARM-type_fold"/>
</dbReference>
<feature type="region of interest" description="Disordered" evidence="5">
    <location>
        <begin position="1"/>
        <end position="43"/>
    </location>
</feature>
<dbReference type="InterPro" id="IPR050868">
    <property type="entry name" value="ELMO_domain-containing"/>
</dbReference>
<dbReference type="InterPro" id="IPR011993">
    <property type="entry name" value="PH-like_dom_sf"/>
</dbReference>
<dbReference type="GO" id="GO:0007015">
    <property type="term" value="P:actin filament organization"/>
    <property type="evidence" value="ECO:0007669"/>
    <property type="project" value="TreeGrafter"/>
</dbReference>
<dbReference type="CDD" id="cd13359">
    <property type="entry name" value="PH_ELMO1_CED-12"/>
    <property type="match status" value="1"/>
</dbReference>
<evidence type="ECO:0000256" key="3">
    <source>
        <dbReference type="ARBA" id="ARBA00023036"/>
    </source>
</evidence>
<dbReference type="InterPro" id="IPR006816">
    <property type="entry name" value="ELMO_dom"/>
</dbReference>
<proteinExistence type="predicted"/>
<dbReference type="PANTHER" id="PTHR12771">
    <property type="entry name" value="ENGULFMENT AND CELL MOTILITY"/>
    <property type="match status" value="1"/>
</dbReference>
<evidence type="ECO:0000256" key="4">
    <source>
        <dbReference type="ARBA" id="ARBA00024863"/>
    </source>
</evidence>
<keyword evidence="2" id="KW-0581">Phagocytosis</keyword>
<dbReference type="Pfam" id="PF11841">
    <property type="entry name" value="ELMO_ARM"/>
    <property type="match status" value="1"/>
</dbReference>
<dbReference type="InterPro" id="IPR011989">
    <property type="entry name" value="ARM-like"/>
</dbReference>
<dbReference type="InterPro" id="IPR024574">
    <property type="entry name" value="ELMO_ARM"/>
</dbReference>
<protein>
    <submittedName>
        <fullName evidence="7">EOG090X02BW</fullName>
    </submittedName>
</protein>
<dbReference type="SUPFAM" id="SSF48371">
    <property type="entry name" value="ARM repeat"/>
    <property type="match status" value="1"/>
</dbReference>
<evidence type="ECO:0000259" key="6">
    <source>
        <dbReference type="PROSITE" id="PS51335"/>
    </source>
</evidence>
<dbReference type="Pfam" id="PF16457">
    <property type="entry name" value="PH_12"/>
    <property type="match status" value="1"/>
</dbReference>
<evidence type="ECO:0000256" key="2">
    <source>
        <dbReference type="ARBA" id="ARBA00022907"/>
    </source>
</evidence>
<gene>
    <name evidence="7" type="primary">EOG090X02BW</name>
</gene>
<dbReference type="PANTHER" id="PTHR12771:SF56">
    <property type="entry name" value="CED-12"/>
    <property type="match status" value="1"/>
</dbReference>
<dbReference type="Gene3D" id="1.25.10.10">
    <property type="entry name" value="Leucine-rich Repeat Variant"/>
    <property type="match status" value="1"/>
</dbReference>
<accession>A0A9N6WSN6</accession>
<feature type="compositionally biased region" description="Gly residues" evidence="5">
    <location>
        <begin position="16"/>
        <end position="43"/>
    </location>
</feature>
<dbReference type="AlphaFoldDB" id="A0A9N6WSN6"/>
<evidence type="ECO:0000313" key="7">
    <source>
        <dbReference type="EMBL" id="CAG4642352.1"/>
    </source>
</evidence>
<dbReference type="EMBL" id="OC985697">
    <property type="protein sequence ID" value="CAG4642352.1"/>
    <property type="molecule type" value="Genomic_DNA"/>
</dbReference>
<sequence>MASEEISSASATSSSGGTGAAEETGGGEGGGNGVEGRGGGGEKGAAALLTNHAALSITLVAGERRGGRIPHKIILSTKRPLKDVHQLIINSPDFVDSGPVWKRSLAFNVELNKRFVCEKNRMEVKNGFVLQLSYAPVKLIPDIISRFDNHLDEKLKAAQELGVLCNDVTFCTDFIEKQGLERLITLIETTDNAKSNDQLMAALLPAFVDLMDHGITQWDVLEAPFIKKIASLINNQTSAQDPRTLQASLSILESLVFSSNKYPQVDKELTIPNLAMHLQNSSPAIQTNALALINSLFLKADDFKRSSIAATLNVRQIRNSFVVNIIQGSGSHIGNEMGHQLHVLQTLMLNVLEGRMNKPVDPSDADAQEKIRELCRIAFDSECGEVHVRDVTTRKISHEAKYYRKLGFKNEASPLQDLGQVPPGSLALDAMLYFARYHPEKYTRVVLENSGRGDEYDCPFARAAIEVTKLLCEILKIGDAPSEQGTTFHPMFFNHDHPFEELFCNCIVVVNKTWKEMRATVEDFTKVFSVVREQITRVLSSKPSTQEVFRDKISTLTYAEITDLWQQERTSREKWESRSRPIMELRDQITPEILELIKDHRLNFLKEGTRFNKYSHRGRVKDKYWFVRLSPNHRVLHYGDCDDKKVPAVEELPNKLPVTEISQLIVGKDCPHMKDARGKKATAQLAFSLIIESNDMASLDFVAPDQEIFDYWVDGLNVLLGNKMNSKEAANDLEVILAMNIKLRLLDVEGMDLPEEPPLVPEEPTNYDFTIETK</sequence>
<organism evidence="7">
    <name type="scientific">Evadne anonyx</name>
    <dbReference type="NCBI Taxonomy" id="141404"/>
    <lineage>
        <taxon>Eukaryota</taxon>
        <taxon>Metazoa</taxon>
        <taxon>Ecdysozoa</taxon>
        <taxon>Arthropoda</taxon>
        <taxon>Crustacea</taxon>
        <taxon>Branchiopoda</taxon>
        <taxon>Diplostraca</taxon>
        <taxon>Cladocera</taxon>
        <taxon>Onychopoda</taxon>
        <taxon>Podonidae</taxon>
        <taxon>Evadne</taxon>
    </lineage>
</organism>
<dbReference type="GO" id="GO:0006915">
    <property type="term" value="P:apoptotic process"/>
    <property type="evidence" value="ECO:0007669"/>
    <property type="project" value="UniProtKB-KW"/>
</dbReference>
<keyword evidence="3" id="KW-0729">SH3-binding</keyword>
<dbReference type="GO" id="GO:0048870">
    <property type="term" value="P:cell motility"/>
    <property type="evidence" value="ECO:0007669"/>
    <property type="project" value="TreeGrafter"/>
</dbReference>
<dbReference type="InterPro" id="IPR001849">
    <property type="entry name" value="PH_domain"/>
</dbReference>
<dbReference type="GO" id="GO:0005886">
    <property type="term" value="C:plasma membrane"/>
    <property type="evidence" value="ECO:0007669"/>
    <property type="project" value="TreeGrafter"/>
</dbReference>
<comment type="function">
    <text evidence="4">Involved in cytoskeletal rearrangements required for phagocytosis of apoptotic cells and cell motility. Acts in association with DOCK1 and CRK. Was initially proposed to be required in complex with DOCK1 to activate Rac Rho small GTPases. May enhance the guanine nucleotide exchange factor (GEF) activity of DOCK1.</text>
</comment>
<dbReference type="GO" id="GO:0017124">
    <property type="term" value="F:SH3 domain binding"/>
    <property type="evidence" value="ECO:0007669"/>
    <property type="project" value="UniProtKB-KW"/>
</dbReference>
<dbReference type="Gene3D" id="6.10.250.810">
    <property type="match status" value="1"/>
</dbReference>
<feature type="compositionally biased region" description="Low complexity" evidence="5">
    <location>
        <begin position="1"/>
        <end position="15"/>
    </location>
</feature>
<dbReference type="Gene3D" id="2.30.29.30">
    <property type="entry name" value="Pleckstrin-homology domain (PH domain)/Phosphotyrosine-binding domain (PTB)"/>
    <property type="match status" value="1"/>
</dbReference>
<name>A0A9N6WSN6_9CRUS</name>
<dbReference type="Pfam" id="PF04727">
    <property type="entry name" value="ELMO_CED12"/>
    <property type="match status" value="1"/>
</dbReference>
<dbReference type="PROSITE" id="PS51335">
    <property type="entry name" value="ELMO"/>
    <property type="match status" value="1"/>
</dbReference>
<evidence type="ECO:0000256" key="5">
    <source>
        <dbReference type="SAM" id="MobiDB-lite"/>
    </source>
</evidence>
<evidence type="ECO:0000256" key="1">
    <source>
        <dbReference type="ARBA" id="ARBA00022703"/>
    </source>
</evidence>
<keyword evidence="1" id="KW-0053">Apoptosis</keyword>
<reference evidence="7" key="1">
    <citation type="submission" date="2021-04" db="EMBL/GenBank/DDBJ databases">
        <authorList>
            <person name="Cornetti L."/>
        </authorList>
    </citation>
    <scope>NUCLEOTIDE SEQUENCE</scope>
</reference>
<feature type="domain" description="ELMO" evidence="6">
    <location>
        <begin position="366"/>
        <end position="539"/>
    </location>
</feature>
<dbReference type="SUPFAM" id="SSF50729">
    <property type="entry name" value="PH domain-like"/>
    <property type="match status" value="1"/>
</dbReference>
<dbReference type="GO" id="GO:0006909">
    <property type="term" value="P:phagocytosis"/>
    <property type="evidence" value="ECO:0007669"/>
    <property type="project" value="UniProtKB-KW"/>
</dbReference>